<gene>
    <name evidence="3" type="ORF">PFTANZ_02345</name>
</gene>
<keyword evidence="1" id="KW-0472">Membrane</keyword>
<feature type="domain" description="Plasmodium RESA N-terminal" evidence="2">
    <location>
        <begin position="142"/>
        <end position="273"/>
    </location>
</feature>
<keyword evidence="1" id="KW-1133">Transmembrane helix</keyword>
<dbReference type="OrthoDB" id="376163at2759"/>
<evidence type="ECO:0000313" key="4">
    <source>
        <dbReference type="Proteomes" id="UP000030708"/>
    </source>
</evidence>
<dbReference type="PANTHER" id="PTHR36193">
    <property type="entry name" value="PHISTB DOMAIN-CONTAINING RESA-LIKE PROTEIN 1"/>
    <property type="match status" value="1"/>
</dbReference>
<dbReference type="Pfam" id="PF09687">
    <property type="entry name" value="PRESAN"/>
    <property type="match status" value="1"/>
</dbReference>
<dbReference type="PANTHER" id="PTHR36193:SF23">
    <property type="entry name" value="PHISTB DOMAIN-CONTAINING RESA-LIKE PROTEIN 1"/>
    <property type="match status" value="1"/>
</dbReference>
<dbReference type="InterPro" id="IPR006526">
    <property type="entry name" value="Export_prot_PHISTa/b/c"/>
</dbReference>
<proteinExistence type="predicted"/>
<dbReference type="AlphaFoldDB" id="A0A024W958"/>
<dbReference type="EMBL" id="KI926394">
    <property type="protein sequence ID" value="ETW37045.1"/>
    <property type="molecule type" value="Genomic_DNA"/>
</dbReference>
<dbReference type="Proteomes" id="UP000030708">
    <property type="component" value="Unassembled WGS sequence"/>
</dbReference>
<name>A0A024W958_PLAFA</name>
<feature type="transmembrane region" description="Helical" evidence="1">
    <location>
        <begin position="23"/>
        <end position="45"/>
    </location>
</feature>
<organism evidence="3 4">
    <name type="scientific">Plasmodium falciparum Tanzania</name>
    <name type="common">2000708</name>
    <dbReference type="NCBI Taxonomy" id="1036725"/>
    <lineage>
        <taxon>Eukaryota</taxon>
        <taxon>Sar</taxon>
        <taxon>Alveolata</taxon>
        <taxon>Apicomplexa</taxon>
        <taxon>Aconoidasida</taxon>
        <taxon>Haemosporida</taxon>
        <taxon>Plasmodiidae</taxon>
        <taxon>Plasmodium</taxon>
        <taxon>Plasmodium (Laverania)</taxon>
    </lineage>
</organism>
<accession>A0A024W958</accession>
<dbReference type="Gene3D" id="6.10.280.180">
    <property type="entry name" value="Plasmodium RESA, N-terminal helical domain"/>
    <property type="match status" value="1"/>
</dbReference>
<dbReference type="InterPro" id="IPR044885">
    <property type="entry name" value="PRESA_N_sf"/>
</dbReference>
<reference evidence="3 4" key="1">
    <citation type="submission" date="2013-02" db="EMBL/GenBank/DDBJ databases">
        <title>The Genome Annotation of Plasmodium falciparum Tanzania (2000708).</title>
        <authorList>
            <consortium name="The Broad Institute Genome Sequencing Platform"/>
            <consortium name="The Broad Institute Genome Sequencing Center for Infectious Disease"/>
            <person name="Neafsey D."/>
            <person name="Hoffman S."/>
            <person name="Volkman S."/>
            <person name="Rosenthal P."/>
            <person name="Walker B."/>
            <person name="Young S.K."/>
            <person name="Zeng Q."/>
            <person name="Gargeya S."/>
            <person name="Fitzgerald M."/>
            <person name="Haas B."/>
            <person name="Abouelleil A."/>
            <person name="Allen A.W."/>
            <person name="Alvarado L."/>
            <person name="Arachchi H.M."/>
            <person name="Berlin A.M."/>
            <person name="Chapman S.B."/>
            <person name="Gainer-Dewar J."/>
            <person name="Goldberg J."/>
            <person name="Griggs A."/>
            <person name="Gujja S."/>
            <person name="Hansen M."/>
            <person name="Howarth C."/>
            <person name="Imamovic A."/>
            <person name="Ireland A."/>
            <person name="Larimer J."/>
            <person name="McCowan C."/>
            <person name="Murphy C."/>
            <person name="Pearson M."/>
            <person name="Poon T.W."/>
            <person name="Priest M."/>
            <person name="Roberts A."/>
            <person name="Saif S."/>
            <person name="Shea T."/>
            <person name="Sisk P."/>
            <person name="Sykes S."/>
            <person name="Wortman J."/>
            <person name="Nusbaum C."/>
            <person name="Birren B."/>
        </authorList>
    </citation>
    <scope>NUCLEOTIDE SEQUENCE [LARGE SCALE GENOMIC DNA]</scope>
    <source>
        <strain evidence="4">Tanzania (2000708)</strain>
    </source>
</reference>
<reference evidence="3 4" key="2">
    <citation type="submission" date="2013-02" db="EMBL/GenBank/DDBJ databases">
        <title>The Genome Sequence of Plasmodium falciparum Tanzania (2000708).</title>
        <authorList>
            <consortium name="The Broad Institute Genome Sequencing Platform"/>
            <consortium name="The Broad Institute Genome Sequencing Center for Infectious Disease"/>
            <person name="Neafsey D."/>
            <person name="Cheeseman I."/>
            <person name="Volkman S."/>
            <person name="Adams J."/>
            <person name="Walker B."/>
            <person name="Young S.K."/>
            <person name="Zeng Q."/>
            <person name="Gargeya S."/>
            <person name="Fitzgerald M."/>
            <person name="Haas B."/>
            <person name="Abouelleil A."/>
            <person name="Alvarado L."/>
            <person name="Arachchi H.M."/>
            <person name="Berlin A.M."/>
            <person name="Chapman S.B."/>
            <person name="Dewar J."/>
            <person name="Goldberg J."/>
            <person name="Griggs A."/>
            <person name="Gujja S."/>
            <person name="Hansen M."/>
            <person name="Howarth C."/>
            <person name="Imamovic A."/>
            <person name="Larimer J."/>
            <person name="McCowan C."/>
            <person name="Murphy C."/>
            <person name="Neiman D."/>
            <person name="Pearson M."/>
            <person name="Priest M."/>
            <person name="Roberts A."/>
            <person name="Saif S."/>
            <person name="Shea T."/>
            <person name="Sisk P."/>
            <person name="Sykes S."/>
            <person name="Wortman J."/>
            <person name="Nusbaum C."/>
            <person name="Birren B."/>
        </authorList>
    </citation>
    <scope>NUCLEOTIDE SEQUENCE [LARGE SCALE GENOMIC DNA]</scope>
    <source>
        <strain evidence="4">Tanzania (2000708)</strain>
    </source>
</reference>
<evidence type="ECO:0000256" key="1">
    <source>
        <dbReference type="SAM" id="Phobius"/>
    </source>
</evidence>
<dbReference type="InterPro" id="IPR019111">
    <property type="entry name" value="PRESA_N"/>
</dbReference>
<evidence type="ECO:0000259" key="2">
    <source>
        <dbReference type="Pfam" id="PF09687"/>
    </source>
</evidence>
<dbReference type="NCBIfam" id="TIGR01639">
    <property type="entry name" value="P_fal_TIGR01639"/>
    <property type="match status" value="1"/>
</dbReference>
<sequence>MTNKQNCSSFPCYTDEENRKGKLHFISFTFLCLIFYMIGFFYIFLNISLEKRSLEFVEFGNVYKRSLCEVEICNKEPQMKTNLKHKKGDLNKSKHNINKIKYNEQSVEKYENLINKNLSNINIEDENNRSINNINYNDMSENLTEKELREVLNSLEECPSKEDLKNIWTHTIGVAKGGIDNMLNVLKGLIQKYLDNDIDEGFERGRGNIRFLYERIWKQNLGRIYEIVGTKEEEHTKNFLNLINREHTLDDILKFIYSFLDHFDTLKKELHEETQKELLFKIAQCIRILKY</sequence>
<keyword evidence="1" id="KW-0812">Transmembrane</keyword>
<evidence type="ECO:0000313" key="3">
    <source>
        <dbReference type="EMBL" id="ETW37045.1"/>
    </source>
</evidence>
<protein>
    <recommendedName>
        <fullName evidence="2">Plasmodium RESA N-terminal domain-containing protein</fullName>
    </recommendedName>
</protein>